<dbReference type="SUPFAM" id="SSF48264">
    <property type="entry name" value="Cytochrome P450"/>
    <property type="match status" value="1"/>
</dbReference>
<comment type="similarity">
    <text evidence="1">Belongs to the cytochrome P450 family.</text>
</comment>
<dbReference type="InterPro" id="IPR001128">
    <property type="entry name" value="Cyt_P450"/>
</dbReference>
<dbReference type="EMBL" id="CAJVPS010006254">
    <property type="protein sequence ID" value="CAG8623400.1"/>
    <property type="molecule type" value="Genomic_DNA"/>
</dbReference>
<dbReference type="PRINTS" id="PR00463">
    <property type="entry name" value="EP450I"/>
</dbReference>
<accession>A0A9N9GSM7</accession>
<dbReference type="Gene3D" id="1.10.630.10">
    <property type="entry name" value="Cytochrome P450"/>
    <property type="match status" value="1"/>
</dbReference>
<keyword evidence="4" id="KW-1185">Reference proteome</keyword>
<dbReference type="GO" id="GO:0020037">
    <property type="term" value="F:heme binding"/>
    <property type="evidence" value="ECO:0007669"/>
    <property type="project" value="InterPro"/>
</dbReference>
<dbReference type="PANTHER" id="PTHR24305">
    <property type="entry name" value="CYTOCHROME P450"/>
    <property type="match status" value="1"/>
</dbReference>
<dbReference type="GO" id="GO:0016705">
    <property type="term" value="F:oxidoreductase activity, acting on paired donors, with incorporation or reduction of molecular oxygen"/>
    <property type="evidence" value="ECO:0007669"/>
    <property type="project" value="InterPro"/>
</dbReference>
<dbReference type="OrthoDB" id="1470350at2759"/>
<dbReference type="InterPro" id="IPR036396">
    <property type="entry name" value="Cyt_P450_sf"/>
</dbReference>
<dbReference type="GO" id="GO:0005506">
    <property type="term" value="F:iron ion binding"/>
    <property type="evidence" value="ECO:0007669"/>
    <property type="project" value="InterPro"/>
</dbReference>
<evidence type="ECO:0000313" key="3">
    <source>
        <dbReference type="EMBL" id="CAG8623400.1"/>
    </source>
</evidence>
<evidence type="ECO:0000256" key="2">
    <source>
        <dbReference type="PIRSR" id="PIRSR602401-1"/>
    </source>
</evidence>
<dbReference type="Proteomes" id="UP000789508">
    <property type="component" value="Unassembled WGS sequence"/>
</dbReference>
<evidence type="ECO:0000313" key="4">
    <source>
        <dbReference type="Proteomes" id="UP000789508"/>
    </source>
</evidence>
<keyword evidence="2" id="KW-0408">Iron</keyword>
<dbReference type="Pfam" id="PF00067">
    <property type="entry name" value="p450"/>
    <property type="match status" value="1"/>
</dbReference>
<gene>
    <name evidence="3" type="ORF">ALEPTO_LOCUS9063</name>
</gene>
<dbReference type="PANTHER" id="PTHR24305:SF166">
    <property type="entry name" value="CYTOCHROME P450 12A4, MITOCHONDRIAL-RELATED"/>
    <property type="match status" value="1"/>
</dbReference>
<feature type="non-terminal residue" evidence="3">
    <location>
        <position position="454"/>
    </location>
</feature>
<name>A0A9N9GSM7_9GLOM</name>
<dbReference type="PRINTS" id="PR00385">
    <property type="entry name" value="P450"/>
</dbReference>
<proteinExistence type="inferred from homology"/>
<dbReference type="AlphaFoldDB" id="A0A9N9GSM7"/>
<comment type="cofactor">
    <cofactor evidence="2">
        <name>heme</name>
        <dbReference type="ChEBI" id="CHEBI:30413"/>
    </cofactor>
</comment>
<dbReference type="InterPro" id="IPR050121">
    <property type="entry name" value="Cytochrome_P450_monoxygenase"/>
</dbReference>
<dbReference type="GO" id="GO:0004497">
    <property type="term" value="F:monooxygenase activity"/>
    <property type="evidence" value="ECO:0007669"/>
    <property type="project" value="InterPro"/>
</dbReference>
<keyword evidence="2" id="KW-0479">Metal-binding</keyword>
<evidence type="ECO:0000256" key="1">
    <source>
        <dbReference type="ARBA" id="ARBA00010617"/>
    </source>
</evidence>
<feature type="binding site" description="axial binding residue" evidence="2">
    <location>
        <position position="397"/>
    </location>
    <ligand>
        <name>heme</name>
        <dbReference type="ChEBI" id="CHEBI:30413"/>
    </ligand>
    <ligandPart>
        <name>Fe</name>
        <dbReference type="ChEBI" id="CHEBI:18248"/>
    </ligandPart>
</feature>
<protein>
    <submittedName>
        <fullName evidence="3">523_t:CDS:1</fullName>
    </submittedName>
</protein>
<comment type="caution">
    <text evidence="3">The sequence shown here is derived from an EMBL/GenBank/DDBJ whole genome shotgun (WGS) entry which is preliminary data.</text>
</comment>
<dbReference type="InterPro" id="IPR002401">
    <property type="entry name" value="Cyt_P450_E_grp-I"/>
</dbReference>
<organism evidence="3 4">
    <name type="scientific">Ambispora leptoticha</name>
    <dbReference type="NCBI Taxonomy" id="144679"/>
    <lineage>
        <taxon>Eukaryota</taxon>
        <taxon>Fungi</taxon>
        <taxon>Fungi incertae sedis</taxon>
        <taxon>Mucoromycota</taxon>
        <taxon>Glomeromycotina</taxon>
        <taxon>Glomeromycetes</taxon>
        <taxon>Archaeosporales</taxon>
        <taxon>Ambisporaceae</taxon>
        <taxon>Ambispora</taxon>
    </lineage>
</organism>
<reference evidence="3" key="1">
    <citation type="submission" date="2021-06" db="EMBL/GenBank/DDBJ databases">
        <authorList>
            <person name="Kallberg Y."/>
            <person name="Tangrot J."/>
            <person name="Rosling A."/>
        </authorList>
    </citation>
    <scope>NUCLEOTIDE SEQUENCE</scope>
    <source>
        <strain evidence="3">FL130A</strain>
    </source>
</reference>
<sequence length="454" mass="51979">PLRHIPGPKSSAFTELPIRLRRPYGQVYAWFHELHSQYGSVVRIAPNWVMFSNKDALRQILIEDQFPKNEAIKAIQVHPDIPTLFTATDPIFHKQRRRLLSSAFSIKYLSNLEPLINPCVESLVNKLSSLSSNDVDLKSPAVNIYGFLQALALDVIGETAFGGSFHIVENGNHPLPRKVFEEFKRRVICATFPFLRPFKKQDPWTQDFTNKIIKERREMNARGEKRSDLLQTLLDTRDEETGEGLSDFDIYVQSMEFVMAGSDTTAFTTSMALILLLHHPEKLHVLMTELGSLSNNKIPRHESLKNLAYLNAVINETMRLWPVSTNGFLREAPKDVTINGTFIPKGTQVTASIYSMHHSKEIWGADVEEFVPERWLNEQSKNLNKHFYPFGCSSRICIAMNFALMEIRVALSALLVNFEFDMVKGQDLEVVHFITPSLKAKRFDVHVRRRKISL</sequence>
<keyword evidence="2" id="KW-0349">Heme</keyword>